<evidence type="ECO:0000313" key="2">
    <source>
        <dbReference type="Proteomes" id="UP000824533"/>
    </source>
</evidence>
<organism evidence="1 2">
    <name type="scientific">Dendrolimus kikuchii</name>
    <dbReference type="NCBI Taxonomy" id="765133"/>
    <lineage>
        <taxon>Eukaryota</taxon>
        <taxon>Metazoa</taxon>
        <taxon>Ecdysozoa</taxon>
        <taxon>Arthropoda</taxon>
        <taxon>Hexapoda</taxon>
        <taxon>Insecta</taxon>
        <taxon>Pterygota</taxon>
        <taxon>Neoptera</taxon>
        <taxon>Endopterygota</taxon>
        <taxon>Lepidoptera</taxon>
        <taxon>Glossata</taxon>
        <taxon>Ditrysia</taxon>
        <taxon>Bombycoidea</taxon>
        <taxon>Lasiocampidae</taxon>
        <taxon>Dendrolimus</taxon>
    </lineage>
</organism>
<protein>
    <submittedName>
        <fullName evidence="1">Uncharacterized protein</fullName>
    </submittedName>
</protein>
<accession>A0ACC1DGU9</accession>
<dbReference type="Proteomes" id="UP000824533">
    <property type="component" value="Linkage Group LG03"/>
</dbReference>
<gene>
    <name evidence="1" type="ORF">K1T71_002016</name>
</gene>
<name>A0ACC1DGU9_9NEOP</name>
<sequence>MGSRVAKWRWWVVVVSWAWVWGATARTLCPARCACDDALRAASCANASLEIVPIQLNPEATNINLTHNAIDNLLYTFGFYTQLTVLDISYNKIADLGSKNFENNMEMLHLNLSHNFLKRLDKDTFIGLKRLIDLDLSDNDLSNVHPQTFKDLSVLERLDLSNNKLVTFEVDTFEPLSALKILSLKNNSILDIPSANLIFAINLEYLDISENLIQLIPKHGIPFLKDLKHLDLNSNIIETVDQLGFHNLPSLRHLDLSDNNMTSIPTAALSKLSNLSHLYLSGNFFQNITSLSFQSLFHLKHLHLSRLYELEKIDSRAFVDNINLQKIWMNENVKVGDVPPRLFHGNPKLTNIYMRNNALETLEASHFPIDRLQELEISGNPFVCNCSLLWLWKLGKDSEISSKKSGNTSCTLKIDYDIVKCAAPLHLKGVLFVQIPESEFGCSSGWVIVAVVVLTVSIVISVVGGVLYFMGPLKKCKGDKSKQVMTSVMLNGDASKLSNGLGYSTRSREQESKRDVDRYLMIGSSVTNNFHSLNPPWHNVDKNPYYQEDSEEHIYQQFAYETIPHHRTPEKPHIVYV</sequence>
<comment type="caution">
    <text evidence="1">The sequence shown here is derived from an EMBL/GenBank/DDBJ whole genome shotgun (WGS) entry which is preliminary data.</text>
</comment>
<keyword evidence="2" id="KW-1185">Reference proteome</keyword>
<evidence type="ECO:0000313" key="1">
    <source>
        <dbReference type="EMBL" id="KAJ0182647.1"/>
    </source>
</evidence>
<proteinExistence type="predicted"/>
<reference evidence="1 2" key="1">
    <citation type="journal article" date="2021" name="Front. Genet.">
        <title>Chromosome-Level Genome Assembly Reveals Significant Gene Expansion in the Toll and IMD Signaling Pathways of Dendrolimus kikuchii.</title>
        <authorList>
            <person name="Zhou J."/>
            <person name="Wu P."/>
            <person name="Xiong Z."/>
            <person name="Liu N."/>
            <person name="Zhao N."/>
            <person name="Ji M."/>
            <person name="Qiu Y."/>
            <person name="Yang B."/>
        </authorList>
    </citation>
    <scope>NUCLEOTIDE SEQUENCE [LARGE SCALE GENOMIC DNA]</scope>
    <source>
        <strain evidence="1">Ann1</strain>
    </source>
</reference>
<dbReference type="EMBL" id="CM034389">
    <property type="protein sequence ID" value="KAJ0182647.1"/>
    <property type="molecule type" value="Genomic_DNA"/>
</dbReference>